<dbReference type="GO" id="GO:0046872">
    <property type="term" value="F:metal ion binding"/>
    <property type="evidence" value="ECO:0007669"/>
    <property type="project" value="UniProtKB-KW"/>
</dbReference>
<dbReference type="SUPFAM" id="SSF53187">
    <property type="entry name" value="Zn-dependent exopeptidases"/>
    <property type="match status" value="1"/>
</dbReference>
<sequence>MAKADATAQAAALFDGGAFETALGALVGYATESQVAGNHAVLDAYLDDAITPRLLALGFDVERHAGHFLIGQHIEDPDLTTVLIYGHGDVTHGQKGAWAGNMDPFALTDAGDRWFGRGTADNKAQHLINLMALEAVLEAQGSLGFNVKILMEMAEEVGSPGLETFCATHSTTLKADVLIASDGPRLQAETPTLFMGSRGAIDFDLSVDLREGAHHSGNWGGLLADPAMILAQALAVITDARGQLLIEAWKPDSLSPAVRAALDGLPIEMADGPVVDLGWGAVDLTPAERAYGWNSFAVLAMQSGVPDAPQNAISGKASARCQLRFVVGTDVDQILPSLRSHLDAHGFHAVTIIPREGHFPATRLDPDDPWVKRVATSITDTTGKVPHILPNLAGSLPNHCFADVLQLPTIWVPHSYRGCNQHAPNEHVLKSTCRDALILMAGLWSDLAA</sequence>
<reference evidence="4 5" key="1">
    <citation type="submission" date="2018-03" db="EMBL/GenBank/DDBJ databases">
        <authorList>
            <person name="Keele B.F."/>
        </authorList>
    </citation>
    <scope>NUCLEOTIDE SEQUENCE [LARGE SCALE GENOMIC DNA]</scope>
    <source>
        <strain evidence="4 5">CECT 8599</strain>
    </source>
</reference>
<evidence type="ECO:0000313" key="5">
    <source>
        <dbReference type="Proteomes" id="UP000244880"/>
    </source>
</evidence>
<gene>
    <name evidence="4" type="primary">dapE_3</name>
    <name evidence="4" type="ORF">ASD8599_03560</name>
</gene>
<dbReference type="Pfam" id="PF01546">
    <property type="entry name" value="Peptidase_M20"/>
    <property type="match status" value="1"/>
</dbReference>
<dbReference type="RefSeq" id="WP_108829715.1">
    <property type="nucleotide sequence ID" value="NZ_OMOR01000001.1"/>
</dbReference>
<dbReference type="AlphaFoldDB" id="A0A2R8BIA6"/>
<dbReference type="GO" id="GO:0008233">
    <property type="term" value="F:peptidase activity"/>
    <property type="evidence" value="ECO:0007669"/>
    <property type="project" value="UniProtKB-KW"/>
</dbReference>
<dbReference type="NCBIfam" id="NF005478">
    <property type="entry name" value="PRK07079.1"/>
    <property type="match status" value="1"/>
</dbReference>
<accession>A0A2R8BIA6</accession>
<dbReference type="PANTHER" id="PTHR43270">
    <property type="entry name" value="BETA-ALA-HIS DIPEPTIDASE"/>
    <property type="match status" value="1"/>
</dbReference>
<proteinExistence type="predicted"/>
<dbReference type="InterPro" id="IPR002933">
    <property type="entry name" value="Peptidase_M20"/>
</dbReference>
<keyword evidence="2" id="KW-0479">Metal-binding</keyword>
<dbReference type="Proteomes" id="UP000244880">
    <property type="component" value="Unassembled WGS sequence"/>
</dbReference>
<protein>
    <submittedName>
        <fullName evidence="4">Succinyl-diaminopimelate desuccinylase</fullName>
        <ecNumber evidence="4">3.5.1.18</ecNumber>
    </submittedName>
</protein>
<dbReference type="GO" id="GO:0006508">
    <property type="term" value="P:proteolysis"/>
    <property type="evidence" value="ECO:0007669"/>
    <property type="project" value="UniProtKB-KW"/>
</dbReference>
<evidence type="ECO:0000256" key="1">
    <source>
        <dbReference type="ARBA" id="ARBA00022670"/>
    </source>
</evidence>
<dbReference type="Gene3D" id="3.40.630.10">
    <property type="entry name" value="Zn peptidases"/>
    <property type="match status" value="1"/>
</dbReference>
<evidence type="ECO:0000313" key="4">
    <source>
        <dbReference type="EMBL" id="SPH22813.1"/>
    </source>
</evidence>
<keyword evidence="3 4" id="KW-0378">Hydrolase</keyword>
<keyword evidence="1" id="KW-0645">Protease</keyword>
<evidence type="ECO:0000256" key="2">
    <source>
        <dbReference type="ARBA" id="ARBA00022723"/>
    </source>
</evidence>
<organism evidence="4 5">
    <name type="scientific">Ascidiaceihabitans donghaensis</name>
    <dbReference type="NCBI Taxonomy" id="1510460"/>
    <lineage>
        <taxon>Bacteria</taxon>
        <taxon>Pseudomonadati</taxon>
        <taxon>Pseudomonadota</taxon>
        <taxon>Alphaproteobacteria</taxon>
        <taxon>Rhodobacterales</taxon>
        <taxon>Paracoccaceae</taxon>
        <taxon>Ascidiaceihabitans</taxon>
    </lineage>
</organism>
<dbReference type="Gene3D" id="3.30.70.360">
    <property type="match status" value="1"/>
</dbReference>
<keyword evidence="5" id="KW-1185">Reference proteome</keyword>
<dbReference type="EC" id="3.5.1.18" evidence="4"/>
<dbReference type="PANTHER" id="PTHR43270:SF12">
    <property type="entry name" value="SUCCINYL-DIAMINOPIMELATE DESUCCINYLASE"/>
    <property type="match status" value="1"/>
</dbReference>
<name>A0A2R8BIA6_9RHOB</name>
<evidence type="ECO:0000256" key="3">
    <source>
        <dbReference type="ARBA" id="ARBA00022801"/>
    </source>
</evidence>
<dbReference type="InterPro" id="IPR051458">
    <property type="entry name" value="Cyt/Met_Dipeptidase"/>
</dbReference>
<dbReference type="OrthoDB" id="9761532at2"/>
<dbReference type="GO" id="GO:0009014">
    <property type="term" value="F:succinyl-diaminopimelate desuccinylase activity"/>
    <property type="evidence" value="ECO:0007669"/>
    <property type="project" value="UniProtKB-EC"/>
</dbReference>
<dbReference type="EMBL" id="OMOR01000001">
    <property type="protein sequence ID" value="SPH22813.1"/>
    <property type="molecule type" value="Genomic_DNA"/>
</dbReference>